<dbReference type="Proteomes" id="UP001159363">
    <property type="component" value="Chromosome 1"/>
</dbReference>
<sequence length="411" mass="45780">MRLTWTHLAAQLYGLVPLVPRPTGKNGFLIPRVVTPISTAHWLSAVTVEGDDWTSVLQEVSNTVWTYGLEVPSHEVQVGKRCSDVSASDAILLACAAGLRETSSSLLHYLARDLTGSTRGAASKLHEPYQSPDEKFTRHFCRVARRHCARRLGNVFIWRTARGLPAFAPSQFSGGLVMRTLQSTVGYEKNCISDTPSQAGVQSEYLCWVCCGEPDKEQPEQNSLSSRCSDTWLPVVSPRCCFHEVKPGVVKYRSSSQNDTAAVFIFITLGFAQPVRSKWNDSNHTILRETPLRSNELRSVIWPLQDTNSTFRITAANSTAATFLALQFERYPLDGAASVIPMGLARIARALLQQSFRELRRMERCRNERAGETGDPRENPPTNGVVRHDFDAKIRWPGRGLNPDRLGRRAG</sequence>
<accession>A0ABQ9IFB5</accession>
<comment type="caution">
    <text evidence="2">The sequence shown here is derived from an EMBL/GenBank/DDBJ whole genome shotgun (WGS) entry which is preliminary data.</text>
</comment>
<keyword evidence="3" id="KW-1185">Reference proteome</keyword>
<evidence type="ECO:0000313" key="2">
    <source>
        <dbReference type="EMBL" id="KAJ8895350.1"/>
    </source>
</evidence>
<gene>
    <name evidence="2" type="ORF">PR048_000682</name>
</gene>
<evidence type="ECO:0000256" key="1">
    <source>
        <dbReference type="SAM" id="MobiDB-lite"/>
    </source>
</evidence>
<feature type="compositionally biased region" description="Basic and acidic residues" evidence="1">
    <location>
        <begin position="367"/>
        <end position="378"/>
    </location>
</feature>
<protein>
    <submittedName>
        <fullName evidence="2">Uncharacterized protein</fullName>
    </submittedName>
</protein>
<organism evidence="2 3">
    <name type="scientific">Dryococelus australis</name>
    <dbReference type="NCBI Taxonomy" id="614101"/>
    <lineage>
        <taxon>Eukaryota</taxon>
        <taxon>Metazoa</taxon>
        <taxon>Ecdysozoa</taxon>
        <taxon>Arthropoda</taxon>
        <taxon>Hexapoda</taxon>
        <taxon>Insecta</taxon>
        <taxon>Pterygota</taxon>
        <taxon>Neoptera</taxon>
        <taxon>Polyneoptera</taxon>
        <taxon>Phasmatodea</taxon>
        <taxon>Verophasmatodea</taxon>
        <taxon>Anareolatae</taxon>
        <taxon>Phasmatidae</taxon>
        <taxon>Eurycanthinae</taxon>
        <taxon>Dryococelus</taxon>
    </lineage>
</organism>
<name>A0ABQ9IFB5_9NEOP</name>
<dbReference type="EMBL" id="JARBHB010000001">
    <property type="protein sequence ID" value="KAJ8895350.1"/>
    <property type="molecule type" value="Genomic_DNA"/>
</dbReference>
<reference evidence="2 3" key="1">
    <citation type="submission" date="2023-02" db="EMBL/GenBank/DDBJ databases">
        <title>LHISI_Scaffold_Assembly.</title>
        <authorList>
            <person name="Stuart O.P."/>
            <person name="Cleave R."/>
            <person name="Magrath M.J.L."/>
            <person name="Mikheyev A.S."/>
        </authorList>
    </citation>
    <scope>NUCLEOTIDE SEQUENCE [LARGE SCALE GENOMIC DNA]</scope>
    <source>
        <strain evidence="2">Daus_M_001</strain>
        <tissue evidence="2">Leg muscle</tissue>
    </source>
</reference>
<feature type="region of interest" description="Disordered" evidence="1">
    <location>
        <begin position="367"/>
        <end position="389"/>
    </location>
</feature>
<proteinExistence type="predicted"/>
<evidence type="ECO:0000313" key="3">
    <source>
        <dbReference type="Proteomes" id="UP001159363"/>
    </source>
</evidence>